<dbReference type="InterPro" id="IPR011051">
    <property type="entry name" value="RmlC_Cupin_sf"/>
</dbReference>
<organism evidence="3 4">
    <name type="scientific">Streptomyces nodosus</name>
    <dbReference type="NCBI Taxonomy" id="40318"/>
    <lineage>
        <taxon>Bacteria</taxon>
        <taxon>Bacillati</taxon>
        <taxon>Actinomycetota</taxon>
        <taxon>Actinomycetes</taxon>
        <taxon>Kitasatosporales</taxon>
        <taxon>Streptomycetaceae</taxon>
        <taxon>Streptomyces</taxon>
    </lineage>
</organism>
<dbReference type="SMART" id="SM00530">
    <property type="entry name" value="HTH_XRE"/>
    <property type="match status" value="1"/>
</dbReference>
<reference evidence="4" key="1">
    <citation type="submission" date="2014-09" db="EMBL/GenBank/DDBJ databases">
        <title>Sequence of the Streptomyces nodosus genome.</title>
        <authorList>
            <person name="Sweeney P."/>
            <person name="Stephens N."/>
            <person name="Murphy C."/>
            <person name="Caffrey P."/>
        </authorList>
    </citation>
    <scope>NUCLEOTIDE SEQUENCE [LARGE SCALE GENOMIC DNA]</scope>
    <source>
        <strain evidence="4">ATCC 14899</strain>
    </source>
</reference>
<evidence type="ECO:0000313" key="3">
    <source>
        <dbReference type="EMBL" id="AJE39393.1"/>
    </source>
</evidence>
<dbReference type="EMBL" id="CP009313">
    <property type="protein sequence ID" value="AJE39393.1"/>
    <property type="molecule type" value="Genomic_DNA"/>
</dbReference>
<dbReference type="InterPro" id="IPR014710">
    <property type="entry name" value="RmlC-like_jellyroll"/>
</dbReference>
<dbReference type="GO" id="GO:0005829">
    <property type="term" value="C:cytosol"/>
    <property type="evidence" value="ECO:0007669"/>
    <property type="project" value="TreeGrafter"/>
</dbReference>
<sequence length="184" mass="20034">MLGSVGPHLRDARQARQMTLSDVAERTGISISTLSRLESGRRRPNLDLLLPLAHVYRVALDDLIGAPPTGDPRVHVKPIRNNGTTFVPLTRGRAPVEAFKMVLPPLRIAPKPSLRTHGGYEWLYVLTGAIDLTLGTTTTRVHASEAVEFDTRIPHALTSADHDAAAEVLALFSASGEQLHVRQC</sequence>
<dbReference type="InterPro" id="IPR010982">
    <property type="entry name" value="Lambda_DNA-bd_dom_sf"/>
</dbReference>
<evidence type="ECO:0000256" key="1">
    <source>
        <dbReference type="ARBA" id="ARBA00023125"/>
    </source>
</evidence>
<feature type="domain" description="HTH cro/C1-type" evidence="2">
    <location>
        <begin position="9"/>
        <end position="63"/>
    </location>
</feature>
<dbReference type="Pfam" id="PF01381">
    <property type="entry name" value="HTH_3"/>
    <property type="match status" value="1"/>
</dbReference>
<dbReference type="Proteomes" id="UP000031526">
    <property type="component" value="Chromosome"/>
</dbReference>
<dbReference type="Gene3D" id="2.60.120.10">
    <property type="entry name" value="Jelly Rolls"/>
    <property type="match status" value="1"/>
</dbReference>
<dbReference type="InterPro" id="IPR013096">
    <property type="entry name" value="Cupin_2"/>
</dbReference>
<evidence type="ECO:0000259" key="2">
    <source>
        <dbReference type="PROSITE" id="PS50943"/>
    </source>
</evidence>
<dbReference type="GO" id="GO:0003677">
    <property type="term" value="F:DNA binding"/>
    <property type="evidence" value="ECO:0007669"/>
    <property type="project" value="UniProtKB-KW"/>
</dbReference>
<dbReference type="Pfam" id="PF07883">
    <property type="entry name" value="Cupin_2"/>
    <property type="match status" value="1"/>
</dbReference>
<dbReference type="InterPro" id="IPR001387">
    <property type="entry name" value="Cro/C1-type_HTH"/>
</dbReference>
<dbReference type="AlphaFoldDB" id="A0A0B5D7P4"/>
<gene>
    <name evidence="3" type="ORF">SNOD_04615</name>
</gene>
<dbReference type="SUPFAM" id="SSF51182">
    <property type="entry name" value="RmlC-like cupins"/>
    <property type="match status" value="1"/>
</dbReference>
<dbReference type="PANTHER" id="PTHR46797">
    <property type="entry name" value="HTH-TYPE TRANSCRIPTIONAL REGULATOR"/>
    <property type="match status" value="1"/>
</dbReference>
<dbReference type="CDD" id="cd00093">
    <property type="entry name" value="HTH_XRE"/>
    <property type="match status" value="1"/>
</dbReference>
<name>A0A0B5D7P4_9ACTN</name>
<keyword evidence="1" id="KW-0238">DNA-binding</keyword>
<dbReference type="PROSITE" id="PS50943">
    <property type="entry name" value="HTH_CROC1"/>
    <property type="match status" value="1"/>
</dbReference>
<dbReference type="SUPFAM" id="SSF47413">
    <property type="entry name" value="lambda repressor-like DNA-binding domains"/>
    <property type="match status" value="1"/>
</dbReference>
<keyword evidence="4" id="KW-1185">Reference proteome</keyword>
<accession>A0A0B5D7P4</accession>
<dbReference type="InterPro" id="IPR050807">
    <property type="entry name" value="TransReg_Diox_bact_type"/>
</dbReference>
<proteinExistence type="predicted"/>
<dbReference type="PANTHER" id="PTHR46797:SF1">
    <property type="entry name" value="METHYLPHOSPHONATE SYNTHASE"/>
    <property type="match status" value="1"/>
</dbReference>
<dbReference type="STRING" id="40318.SNOD_04615"/>
<dbReference type="GO" id="GO:0003700">
    <property type="term" value="F:DNA-binding transcription factor activity"/>
    <property type="evidence" value="ECO:0007669"/>
    <property type="project" value="TreeGrafter"/>
</dbReference>
<evidence type="ECO:0000313" key="4">
    <source>
        <dbReference type="Proteomes" id="UP000031526"/>
    </source>
</evidence>
<dbReference type="CDD" id="cd02209">
    <property type="entry name" value="cupin_XRE_C"/>
    <property type="match status" value="1"/>
</dbReference>
<dbReference type="Gene3D" id="1.10.260.40">
    <property type="entry name" value="lambda repressor-like DNA-binding domains"/>
    <property type="match status" value="1"/>
</dbReference>
<protein>
    <submittedName>
        <fullName evidence="3">XRE family transcriptional regulator</fullName>
    </submittedName>
</protein>
<reference evidence="3 4" key="2">
    <citation type="journal article" date="2016" name="Appl. Microbiol. Biotechnol.">
        <title>Exploiting the genome sequence of Streptomyces nodosus for enhanced antibiotic production.</title>
        <authorList>
            <person name="Sweeney P."/>
            <person name="Murphy C.D."/>
            <person name="Caffrey P."/>
        </authorList>
    </citation>
    <scope>NUCLEOTIDE SEQUENCE [LARGE SCALE GENOMIC DNA]</scope>
    <source>
        <strain evidence="3 4">ATCC 14899</strain>
    </source>
</reference>
<dbReference type="HOGENOM" id="CLU_085376_2_0_11"/>